<proteinExistence type="predicted"/>
<feature type="compositionally biased region" description="Basic and acidic residues" evidence="1">
    <location>
        <begin position="12"/>
        <end position="24"/>
    </location>
</feature>
<evidence type="ECO:0000313" key="2">
    <source>
        <dbReference type="EMBL" id="KAG8083264.1"/>
    </source>
</evidence>
<reference evidence="2" key="1">
    <citation type="journal article" date="2021" name="bioRxiv">
        <title>Whole Genome Assembly and Annotation of Northern Wild Rice, Zizania palustris L., Supports a Whole Genome Duplication in the Zizania Genus.</title>
        <authorList>
            <person name="Haas M."/>
            <person name="Kono T."/>
            <person name="Macchietto M."/>
            <person name="Millas R."/>
            <person name="McGilp L."/>
            <person name="Shao M."/>
            <person name="Duquette J."/>
            <person name="Hirsch C.N."/>
            <person name="Kimball J."/>
        </authorList>
    </citation>
    <scope>NUCLEOTIDE SEQUENCE</scope>
    <source>
        <tissue evidence="2">Fresh leaf tissue</tissue>
    </source>
</reference>
<feature type="region of interest" description="Disordered" evidence="1">
    <location>
        <begin position="1"/>
        <end position="24"/>
    </location>
</feature>
<comment type="caution">
    <text evidence="2">The sequence shown here is derived from an EMBL/GenBank/DDBJ whole genome shotgun (WGS) entry which is preliminary data.</text>
</comment>
<keyword evidence="3" id="KW-1185">Reference proteome</keyword>
<dbReference type="EMBL" id="JAAALK010000085">
    <property type="protein sequence ID" value="KAG8083264.1"/>
    <property type="molecule type" value="Genomic_DNA"/>
</dbReference>
<organism evidence="2 3">
    <name type="scientific">Zizania palustris</name>
    <name type="common">Northern wild rice</name>
    <dbReference type="NCBI Taxonomy" id="103762"/>
    <lineage>
        <taxon>Eukaryota</taxon>
        <taxon>Viridiplantae</taxon>
        <taxon>Streptophyta</taxon>
        <taxon>Embryophyta</taxon>
        <taxon>Tracheophyta</taxon>
        <taxon>Spermatophyta</taxon>
        <taxon>Magnoliopsida</taxon>
        <taxon>Liliopsida</taxon>
        <taxon>Poales</taxon>
        <taxon>Poaceae</taxon>
        <taxon>BOP clade</taxon>
        <taxon>Oryzoideae</taxon>
        <taxon>Oryzeae</taxon>
        <taxon>Zizaniinae</taxon>
        <taxon>Zizania</taxon>
    </lineage>
</organism>
<gene>
    <name evidence="2" type="ORF">GUJ93_ZPchr0015g6788</name>
</gene>
<sequence length="149" mass="15989">MVAKARTGAVRGDGEQWPEAKQRECAKRGLVPPNSEVTPSGVPSKCLTSEDFVSEHLQPEPRSALSAFTWHASTRGPTRTTFAATVTELPAPLASSLPLDPGYILIYGDVIELFGIKKELSTPIFPVLLSNLTLFTIRQMGNNPGAIAS</sequence>
<dbReference type="Proteomes" id="UP000729402">
    <property type="component" value="Unassembled WGS sequence"/>
</dbReference>
<name>A0A8J5TB09_ZIZPA</name>
<evidence type="ECO:0000256" key="1">
    <source>
        <dbReference type="SAM" id="MobiDB-lite"/>
    </source>
</evidence>
<reference evidence="2" key="2">
    <citation type="submission" date="2021-02" db="EMBL/GenBank/DDBJ databases">
        <authorList>
            <person name="Kimball J.A."/>
            <person name="Haas M.W."/>
            <person name="Macchietto M."/>
            <person name="Kono T."/>
            <person name="Duquette J."/>
            <person name="Shao M."/>
        </authorList>
    </citation>
    <scope>NUCLEOTIDE SEQUENCE</scope>
    <source>
        <tissue evidence="2">Fresh leaf tissue</tissue>
    </source>
</reference>
<protein>
    <submittedName>
        <fullName evidence="2">Uncharacterized protein</fullName>
    </submittedName>
</protein>
<dbReference type="AlphaFoldDB" id="A0A8J5TB09"/>
<accession>A0A8J5TB09</accession>
<evidence type="ECO:0000313" key="3">
    <source>
        <dbReference type="Proteomes" id="UP000729402"/>
    </source>
</evidence>